<evidence type="ECO:0000313" key="15">
    <source>
        <dbReference type="Proteomes" id="UP000694867"/>
    </source>
</evidence>
<organism evidence="15 16">
    <name type="scientific">Galendromus occidentalis</name>
    <name type="common">western predatory mite</name>
    <dbReference type="NCBI Taxonomy" id="34638"/>
    <lineage>
        <taxon>Eukaryota</taxon>
        <taxon>Metazoa</taxon>
        <taxon>Ecdysozoa</taxon>
        <taxon>Arthropoda</taxon>
        <taxon>Chelicerata</taxon>
        <taxon>Arachnida</taxon>
        <taxon>Acari</taxon>
        <taxon>Parasitiformes</taxon>
        <taxon>Mesostigmata</taxon>
        <taxon>Gamasina</taxon>
        <taxon>Phytoseioidea</taxon>
        <taxon>Phytoseiidae</taxon>
        <taxon>Typhlodrominae</taxon>
        <taxon>Galendromus</taxon>
    </lineage>
</organism>
<evidence type="ECO:0000256" key="1">
    <source>
        <dbReference type="ARBA" id="ARBA00010507"/>
    </source>
</evidence>
<dbReference type="InterPro" id="IPR000719">
    <property type="entry name" value="Prot_kinase_dom"/>
</dbReference>
<dbReference type="RefSeq" id="XP_003738200.1">
    <property type="nucleotide sequence ID" value="XM_003738152.1"/>
</dbReference>
<feature type="region of interest" description="Disordered" evidence="11">
    <location>
        <begin position="268"/>
        <end position="290"/>
    </location>
</feature>
<feature type="region of interest" description="Disordered" evidence="11">
    <location>
        <begin position="405"/>
        <end position="471"/>
    </location>
</feature>
<keyword evidence="8" id="KW-0862">Zinc</keyword>
<keyword evidence="4" id="KW-0808">Transferase</keyword>
<dbReference type="InterPro" id="IPR017441">
    <property type="entry name" value="Protein_kinase_ATP_BS"/>
</dbReference>
<dbReference type="GO" id="GO:0005524">
    <property type="term" value="F:ATP binding"/>
    <property type="evidence" value="ECO:0007669"/>
    <property type="project" value="UniProtKB-UniRule"/>
</dbReference>
<dbReference type="CDD" id="cd20811">
    <property type="entry name" value="C1_Raf"/>
    <property type="match status" value="1"/>
</dbReference>
<dbReference type="Pfam" id="PF02196">
    <property type="entry name" value="RBD"/>
    <property type="match status" value="1"/>
</dbReference>
<dbReference type="InterPro" id="IPR011009">
    <property type="entry name" value="Kinase-like_dom_sf"/>
</dbReference>
<name>A0AAJ6QN13_9ACAR</name>
<keyword evidence="3" id="KW-0723">Serine/threonine-protein kinase</keyword>
<evidence type="ECO:0000256" key="9">
    <source>
        <dbReference type="ARBA" id="ARBA00022840"/>
    </source>
</evidence>
<dbReference type="Proteomes" id="UP000694867">
    <property type="component" value="Unplaced"/>
</dbReference>
<evidence type="ECO:0000259" key="14">
    <source>
        <dbReference type="PROSITE" id="PS50898"/>
    </source>
</evidence>
<dbReference type="FunFam" id="3.30.200.20:FF:000024">
    <property type="entry name" value="B-Raf proto-oncogene serine/threonine-protein kinase"/>
    <property type="match status" value="1"/>
</dbReference>
<keyword evidence="15" id="KW-1185">Reference proteome</keyword>
<dbReference type="GO" id="GO:0046872">
    <property type="term" value="F:metal ion binding"/>
    <property type="evidence" value="ECO:0007669"/>
    <property type="project" value="UniProtKB-KW"/>
</dbReference>
<feature type="compositionally biased region" description="Polar residues" evidence="11">
    <location>
        <begin position="518"/>
        <end position="529"/>
    </location>
</feature>
<dbReference type="PROSITE" id="PS50898">
    <property type="entry name" value="RBD"/>
    <property type="match status" value="1"/>
</dbReference>
<feature type="compositionally biased region" description="Low complexity" evidence="11">
    <location>
        <begin position="542"/>
        <end position="560"/>
    </location>
</feature>
<dbReference type="PROSITE" id="PS50011">
    <property type="entry name" value="PROTEIN_KINASE_DOM"/>
    <property type="match status" value="1"/>
</dbReference>
<dbReference type="SUPFAM" id="SSF56112">
    <property type="entry name" value="Protein kinase-like (PK-like)"/>
    <property type="match status" value="1"/>
</dbReference>
<evidence type="ECO:0000259" key="13">
    <source>
        <dbReference type="PROSITE" id="PS50081"/>
    </source>
</evidence>
<protein>
    <recommendedName>
        <fullName evidence="2">non-specific serine/threonine protein kinase</fullName>
        <ecNumber evidence="2">2.7.11.1</ecNumber>
    </recommendedName>
</protein>
<dbReference type="PROSITE" id="PS00108">
    <property type="entry name" value="PROTEIN_KINASE_ST"/>
    <property type="match status" value="1"/>
</dbReference>
<keyword evidence="7 16" id="KW-0418">Kinase</keyword>
<dbReference type="GO" id="GO:0004709">
    <property type="term" value="F:MAP kinase kinase kinase activity"/>
    <property type="evidence" value="ECO:0007669"/>
    <property type="project" value="TreeGrafter"/>
</dbReference>
<evidence type="ECO:0000259" key="12">
    <source>
        <dbReference type="PROSITE" id="PS50011"/>
    </source>
</evidence>
<dbReference type="PROSITE" id="PS00479">
    <property type="entry name" value="ZF_DAG_PE_1"/>
    <property type="match status" value="1"/>
</dbReference>
<dbReference type="InterPro" id="IPR029071">
    <property type="entry name" value="Ubiquitin-like_domsf"/>
</dbReference>
<dbReference type="PROSITE" id="PS00107">
    <property type="entry name" value="PROTEIN_KINASE_ATP"/>
    <property type="match status" value="1"/>
</dbReference>
<dbReference type="InterPro" id="IPR003116">
    <property type="entry name" value="RBD_dom"/>
</dbReference>
<dbReference type="CDD" id="cd01816">
    <property type="entry name" value="RBD_RAF"/>
    <property type="match status" value="1"/>
</dbReference>
<dbReference type="CDD" id="cd14062">
    <property type="entry name" value="STKc_Raf"/>
    <property type="match status" value="1"/>
</dbReference>
<feature type="compositionally biased region" description="Polar residues" evidence="11">
    <location>
        <begin position="76"/>
        <end position="88"/>
    </location>
</feature>
<feature type="domain" description="Phorbol-ester/DAG-type" evidence="13">
    <location>
        <begin position="180"/>
        <end position="226"/>
    </location>
</feature>
<dbReference type="SMART" id="SM00109">
    <property type="entry name" value="C1"/>
    <property type="match status" value="1"/>
</dbReference>
<dbReference type="SMART" id="SM00455">
    <property type="entry name" value="RBD"/>
    <property type="match status" value="1"/>
</dbReference>
<reference evidence="16" key="1">
    <citation type="submission" date="2025-08" db="UniProtKB">
        <authorList>
            <consortium name="RefSeq"/>
        </authorList>
    </citation>
    <scope>IDENTIFICATION</scope>
</reference>
<dbReference type="PANTHER" id="PTHR44329">
    <property type="entry name" value="SERINE/THREONINE-PROTEIN KINASE TNNI3K-RELATED"/>
    <property type="match status" value="1"/>
</dbReference>
<dbReference type="InterPro" id="IPR051681">
    <property type="entry name" value="Ser/Thr_Kinases-Pseudokinases"/>
</dbReference>
<dbReference type="KEGG" id="goe:100907443"/>
<dbReference type="PROSITE" id="PS50081">
    <property type="entry name" value="ZF_DAG_PE_2"/>
    <property type="match status" value="1"/>
</dbReference>
<dbReference type="EC" id="2.7.11.1" evidence="2"/>
<dbReference type="InterPro" id="IPR001245">
    <property type="entry name" value="Ser-Thr/Tyr_kinase_cat_dom"/>
</dbReference>
<evidence type="ECO:0000256" key="7">
    <source>
        <dbReference type="ARBA" id="ARBA00022777"/>
    </source>
</evidence>
<evidence type="ECO:0000313" key="16">
    <source>
        <dbReference type="RefSeq" id="XP_003738200.1"/>
    </source>
</evidence>
<accession>A0AAJ6QN13</accession>
<dbReference type="InterPro" id="IPR002219">
    <property type="entry name" value="PKC_DAG/PE"/>
</dbReference>
<keyword evidence="9 10" id="KW-0067">ATP-binding</keyword>
<dbReference type="Pfam" id="PF00130">
    <property type="entry name" value="C1_1"/>
    <property type="match status" value="1"/>
</dbReference>
<feature type="domain" description="Protein kinase" evidence="12">
    <location>
        <begin position="604"/>
        <end position="864"/>
    </location>
</feature>
<dbReference type="SUPFAM" id="SSF57889">
    <property type="entry name" value="Cysteine-rich domain"/>
    <property type="match status" value="1"/>
</dbReference>
<evidence type="ECO:0000256" key="11">
    <source>
        <dbReference type="SAM" id="MobiDB-lite"/>
    </source>
</evidence>
<feature type="region of interest" description="Disordered" evidence="11">
    <location>
        <begin position="71"/>
        <end position="97"/>
    </location>
</feature>
<evidence type="ECO:0000256" key="2">
    <source>
        <dbReference type="ARBA" id="ARBA00012513"/>
    </source>
</evidence>
<evidence type="ECO:0000256" key="10">
    <source>
        <dbReference type="PROSITE-ProRule" id="PRU10141"/>
    </source>
</evidence>
<dbReference type="SUPFAM" id="SSF54236">
    <property type="entry name" value="Ubiquitin-like"/>
    <property type="match status" value="1"/>
</dbReference>
<dbReference type="InterPro" id="IPR008271">
    <property type="entry name" value="Ser/Thr_kinase_AS"/>
</dbReference>
<dbReference type="GO" id="GO:0006950">
    <property type="term" value="P:response to stress"/>
    <property type="evidence" value="ECO:0007669"/>
    <property type="project" value="UniProtKB-ARBA"/>
</dbReference>
<proteinExistence type="inferred from homology"/>
<evidence type="ECO:0000256" key="6">
    <source>
        <dbReference type="ARBA" id="ARBA00022741"/>
    </source>
</evidence>
<evidence type="ECO:0000256" key="8">
    <source>
        <dbReference type="ARBA" id="ARBA00022833"/>
    </source>
</evidence>
<evidence type="ECO:0000256" key="4">
    <source>
        <dbReference type="ARBA" id="ARBA00022679"/>
    </source>
</evidence>
<feature type="compositionally biased region" description="Low complexity" evidence="11">
    <location>
        <begin position="406"/>
        <end position="420"/>
    </location>
</feature>
<feature type="compositionally biased region" description="Low complexity" evidence="11">
    <location>
        <begin position="427"/>
        <end position="442"/>
    </location>
</feature>
<dbReference type="Gene3D" id="3.30.200.20">
    <property type="entry name" value="Phosphorylase Kinase, domain 1"/>
    <property type="match status" value="1"/>
</dbReference>
<feature type="region of interest" description="Disordered" evidence="11">
    <location>
        <begin position="306"/>
        <end position="330"/>
    </location>
</feature>
<dbReference type="Gene3D" id="3.30.60.20">
    <property type="match status" value="1"/>
</dbReference>
<sequence length="917" mass="102929">MAHVTNGTAVPDEISIAAIQDSLAQEAISDLNRLSEQVIKSRDIPKWFLDDYEHFAMILEDFQEHESDIVDALGSPTGNTSPDETGSRNGDAPRSPMRSVVRIQLPNEQHTTIQVRTGQTVMEALAKAMKRRKLSPEMCVVYKEATGEMIEWSTDMGELEGDTEICVKIRDKYPIATSISHNYVRKTFFSLVFCECCRKLLFHGFRCQTCGYRFHPRCADAVPALCQPLGVEQQYLKHLLALQDGLEPAPSSYIPFMEECNLQRAGNLNRSSSESNLTGQRERSTSAPNVSYNAVNQDFSDFPRFKQVYSSPENSPPPLPRGQNAVPSPIRNVGVSWNSISANNNRHSIDDAHTNQRSGVNTYLDSNGTITSIYKDSINNNNKFTSNLGSHGKNYSYNTKTRASFNNKVNNNNKNNENNNGSIRLVNNSSNQNFDSNNQINSENRVHDTMINNNRHGSRNHHTNGQTSSNATKFDFFFNGKRDLTASLGSTITSGYQNLTTGRRNRRKEVSGRRALQRRNNSSASQKLIVNNRVVNRASGLAPPSSSQASSSPTRTQSAQGSPTSSHKIPRPRARSADESSKKAVNQKAARESNEDWEILPEEILTGPRIGSGSFGTVYRGHWHGHVALKKLNVTDPTPAQLQAFKNEVSVLRKTRHMCIILFMGCVSNPQLTIVTQWCEGSSLYKHLHIVETRFELQHIIDIARQTSQGMDYLHAKNIIHRDLKSNNIFLHDDLTVKIGDFGLATVKARWSGSTPFSQPTGSILWMAPEVIHMKDPNPYSYQSDVYAFGIVLYELETQSLPYSNVNNKDQILFMVGKGFLKPDMSKVRRDAPKALIRLTEDCIKYKREDRPLFRQILASLESLKRSLPKIHRSTSEPTLNRTYLNSEEMQFTCASPKTPSQFGNPAYPFFSNTGNF</sequence>
<dbReference type="AlphaFoldDB" id="A0AAJ6QN13"/>
<feature type="binding site" evidence="10">
    <location>
        <position position="630"/>
    </location>
    <ligand>
        <name>ATP</name>
        <dbReference type="ChEBI" id="CHEBI:30616"/>
    </ligand>
</feature>
<dbReference type="Pfam" id="PF07714">
    <property type="entry name" value="PK_Tyr_Ser-Thr"/>
    <property type="match status" value="1"/>
</dbReference>
<feature type="domain" description="RBD" evidence="14">
    <location>
        <begin position="99"/>
        <end position="170"/>
    </location>
</feature>
<feature type="region of interest" description="Disordered" evidence="11">
    <location>
        <begin position="493"/>
        <end position="595"/>
    </location>
</feature>
<gene>
    <name evidence="16" type="primary">LOC100907443</name>
</gene>
<dbReference type="Gene3D" id="3.10.20.90">
    <property type="entry name" value="Phosphatidylinositol 3-kinase Catalytic Subunit, Chain A, domain 1"/>
    <property type="match status" value="1"/>
</dbReference>
<dbReference type="GeneID" id="100907443"/>
<keyword evidence="5" id="KW-0479">Metal-binding</keyword>
<comment type="similarity">
    <text evidence="1">Belongs to the protein kinase superfamily. TKL Ser/Thr protein kinase family. RAF subfamily.</text>
</comment>
<keyword evidence="6 10" id="KW-0547">Nucleotide-binding</keyword>
<dbReference type="InterPro" id="IPR046349">
    <property type="entry name" value="C1-like_sf"/>
</dbReference>
<feature type="compositionally biased region" description="Polar residues" evidence="11">
    <location>
        <begin position="493"/>
        <end position="502"/>
    </location>
</feature>
<dbReference type="SMART" id="SM00220">
    <property type="entry name" value="S_TKc"/>
    <property type="match status" value="1"/>
</dbReference>
<dbReference type="PANTHER" id="PTHR44329:SF262">
    <property type="entry name" value="RAF HOMOLOG SERINE_THREONINE-PROTEIN KINASE RAF"/>
    <property type="match status" value="1"/>
</dbReference>
<dbReference type="Gene3D" id="1.10.510.10">
    <property type="entry name" value="Transferase(Phosphotransferase) domain 1"/>
    <property type="match status" value="1"/>
</dbReference>
<evidence type="ECO:0000256" key="3">
    <source>
        <dbReference type="ARBA" id="ARBA00022527"/>
    </source>
</evidence>
<evidence type="ECO:0000256" key="5">
    <source>
        <dbReference type="ARBA" id="ARBA00022723"/>
    </source>
</evidence>
<dbReference type="FunFam" id="1.10.510.10:FF:000036">
    <property type="entry name" value="RAF proto-oncogene serine/threonine-protein kinase"/>
    <property type="match status" value="1"/>
</dbReference>